<dbReference type="Proteomes" id="UP000644010">
    <property type="component" value="Unassembled WGS sequence"/>
</dbReference>
<keyword evidence="10" id="KW-0732">Signal</keyword>
<evidence type="ECO:0000313" key="13">
    <source>
        <dbReference type="EMBL" id="MBC5644745.1"/>
    </source>
</evidence>
<proteinExistence type="inferred from homology"/>
<evidence type="ECO:0000256" key="5">
    <source>
        <dbReference type="ARBA" id="ARBA00023077"/>
    </source>
</evidence>
<accession>A0ABR7E4S8</accession>
<evidence type="ECO:0000256" key="4">
    <source>
        <dbReference type="ARBA" id="ARBA00022692"/>
    </source>
</evidence>
<dbReference type="InterPro" id="IPR039426">
    <property type="entry name" value="TonB-dep_rcpt-like"/>
</dbReference>
<evidence type="ECO:0000313" key="14">
    <source>
        <dbReference type="Proteomes" id="UP000644010"/>
    </source>
</evidence>
<sequence length="1020" mass="114260">MKNKQFVYRLRKGCFYFLFLSMGGYPLSMLASPSYVVEQQVGKTVTGSVTDNMGPLAGVSIVVKGTTNGTVTDVDGNYSIEVPTGSVLQFSYIGYNMKEIVVGNQTHIDVKMSEDNQLLDEVVVIGYGTQKKVNLTGAVSSVKGEVLNERTFNNSTTALQGMAPGLTIIDKGGEPGNESSSINIRGIGTLGKSNPLILVDNVPVSSMNDVLPQDIESVSILKDAASASIYGSRAANGVILVTTKRGSDKKLTINYNFNYSVQKPTRFPKSVDAATYMDIINEAYTNMGNSPRFNDEYIQKTLSGEDPFKYPWTNWIDFIFQDAPQQQHALSITGGSEKNKFRLSLNYLNQDGVIDNVNNKRYSIRLNNDYKLHDKLTVSADLSFIRKDNTKPYKANDVYWMYYSDLMWTTTPYYPDGSYTYASSKGNPAANIYESGYCDTKKNNFMASLSADWEIIEALHLKGRFSAYIDNAEGKNYANEHVFKDYYTGSQIGKWENSLEEVRNGHTNIDKNITLDYKRKFGIHELSGLIGYQETVDNSNEIKASRKYFAYNDLQELDLGDLTTRTNNGKSSKWVLKSLFGRVNYNINDRYLLEANFRYDGSSRFADGHRWGFFPSFSAGWRISEESFMKNIKAIDNLKLRGSWGQLGNQDIDLYQYYQTVGVTQPYTFGGQLVNGAAMTSLANQYITWETSTVTNVGVDLDMLNGLFSFSGEYFYKKTDDILLKVDIPYLIGLDAPTQNVGSVENKGWEIAVSHRNKIGNVNYAVSANLSDVRNKIVSLGGIQPQIVNEKYIRGEGYAMNTLWGYEYMGLMTQEDFDNGYPVVNTAAKVGSPKFRDRNKDGILNDKDKVDLGGTIPRYTYGLNLNVEYKGFYIDAFFQGVLKNKSICSGGVTDGPFWGGFIWEEWADRYHPENNPNGKYPLVMWQKSGPSNAPSDFWVRNSSYLRLKNLQIGYNIPTQIIKKIGASQCRVYLSGTNLFTLTDCVYDPEIGSADPDNSSISRGNYYPQIKTLSAGIDITF</sequence>
<dbReference type="Gene3D" id="2.170.130.10">
    <property type="entry name" value="TonB-dependent receptor, plug domain"/>
    <property type="match status" value="1"/>
</dbReference>
<keyword evidence="14" id="KW-1185">Reference proteome</keyword>
<keyword evidence="5 9" id="KW-0798">TonB box</keyword>
<evidence type="ECO:0000256" key="8">
    <source>
        <dbReference type="PROSITE-ProRule" id="PRU01360"/>
    </source>
</evidence>
<feature type="signal peptide" evidence="10">
    <location>
        <begin position="1"/>
        <end position="31"/>
    </location>
</feature>
<keyword evidence="2 8" id="KW-0813">Transport</keyword>
<dbReference type="Pfam" id="PF00593">
    <property type="entry name" value="TonB_dep_Rec_b-barrel"/>
    <property type="match status" value="1"/>
</dbReference>
<comment type="subcellular location">
    <subcellularLocation>
        <location evidence="1 8">Cell outer membrane</location>
        <topology evidence="1 8">Multi-pass membrane protein</topology>
    </subcellularLocation>
</comment>
<evidence type="ECO:0000256" key="2">
    <source>
        <dbReference type="ARBA" id="ARBA00022448"/>
    </source>
</evidence>
<feature type="chain" id="PRO_5047169874" evidence="10">
    <location>
        <begin position="32"/>
        <end position="1020"/>
    </location>
</feature>
<comment type="similarity">
    <text evidence="8 9">Belongs to the TonB-dependent receptor family.</text>
</comment>
<keyword evidence="4 8" id="KW-0812">Transmembrane</keyword>
<feature type="domain" description="TonB-dependent receptor plug" evidence="12">
    <location>
        <begin position="132"/>
        <end position="238"/>
    </location>
</feature>
<dbReference type="SUPFAM" id="SSF49464">
    <property type="entry name" value="Carboxypeptidase regulatory domain-like"/>
    <property type="match status" value="1"/>
</dbReference>
<evidence type="ECO:0000256" key="9">
    <source>
        <dbReference type="RuleBase" id="RU003357"/>
    </source>
</evidence>
<dbReference type="Gene3D" id="2.40.170.20">
    <property type="entry name" value="TonB-dependent receptor, beta-barrel domain"/>
    <property type="match status" value="1"/>
</dbReference>
<keyword evidence="6 8" id="KW-0472">Membrane</keyword>
<dbReference type="PROSITE" id="PS52016">
    <property type="entry name" value="TONB_DEPENDENT_REC_3"/>
    <property type="match status" value="1"/>
</dbReference>
<dbReference type="InterPro" id="IPR036942">
    <property type="entry name" value="Beta-barrel_TonB_sf"/>
</dbReference>
<dbReference type="Gene3D" id="2.60.40.1120">
    <property type="entry name" value="Carboxypeptidase-like, regulatory domain"/>
    <property type="match status" value="1"/>
</dbReference>
<dbReference type="InterPro" id="IPR012910">
    <property type="entry name" value="Plug_dom"/>
</dbReference>
<evidence type="ECO:0000259" key="11">
    <source>
        <dbReference type="Pfam" id="PF00593"/>
    </source>
</evidence>
<dbReference type="NCBIfam" id="TIGR04057">
    <property type="entry name" value="SusC_RagA_signa"/>
    <property type="match status" value="1"/>
</dbReference>
<evidence type="ECO:0000256" key="6">
    <source>
        <dbReference type="ARBA" id="ARBA00023136"/>
    </source>
</evidence>
<evidence type="ECO:0000256" key="3">
    <source>
        <dbReference type="ARBA" id="ARBA00022452"/>
    </source>
</evidence>
<organism evidence="13 14">
    <name type="scientific">Parabacteroides segnis</name>
    <dbReference type="NCBI Taxonomy" id="2763058"/>
    <lineage>
        <taxon>Bacteria</taxon>
        <taxon>Pseudomonadati</taxon>
        <taxon>Bacteroidota</taxon>
        <taxon>Bacteroidia</taxon>
        <taxon>Bacteroidales</taxon>
        <taxon>Tannerellaceae</taxon>
        <taxon>Parabacteroides</taxon>
    </lineage>
</organism>
<evidence type="ECO:0000256" key="1">
    <source>
        <dbReference type="ARBA" id="ARBA00004571"/>
    </source>
</evidence>
<keyword evidence="3 8" id="KW-1134">Transmembrane beta strand</keyword>
<reference evidence="13 14" key="1">
    <citation type="submission" date="2020-08" db="EMBL/GenBank/DDBJ databases">
        <title>Genome public.</title>
        <authorList>
            <person name="Liu C."/>
            <person name="Sun Q."/>
        </authorList>
    </citation>
    <scope>NUCLEOTIDE SEQUENCE [LARGE SCALE GENOMIC DNA]</scope>
    <source>
        <strain evidence="13 14">BX2</strain>
    </source>
</reference>
<keyword evidence="13" id="KW-0675">Receptor</keyword>
<dbReference type="InterPro" id="IPR008969">
    <property type="entry name" value="CarboxyPept-like_regulatory"/>
</dbReference>
<comment type="caution">
    <text evidence="13">The sequence shown here is derived from an EMBL/GenBank/DDBJ whole genome shotgun (WGS) entry which is preliminary data.</text>
</comment>
<dbReference type="InterPro" id="IPR000531">
    <property type="entry name" value="Beta-barrel_TonB"/>
</dbReference>
<dbReference type="InterPro" id="IPR023996">
    <property type="entry name" value="TonB-dep_OMP_SusC/RagA"/>
</dbReference>
<dbReference type="Pfam" id="PF13715">
    <property type="entry name" value="CarbopepD_reg_2"/>
    <property type="match status" value="1"/>
</dbReference>
<feature type="domain" description="TonB-dependent receptor-like beta-barrel" evidence="11">
    <location>
        <begin position="396"/>
        <end position="978"/>
    </location>
</feature>
<keyword evidence="7 8" id="KW-0998">Cell outer membrane</keyword>
<protein>
    <submittedName>
        <fullName evidence="13">TonB-dependent receptor</fullName>
    </submittedName>
</protein>
<dbReference type="SUPFAM" id="SSF56935">
    <property type="entry name" value="Porins"/>
    <property type="match status" value="1"/>
</dbReference>
<name>A0ABR7E4S8_9BACT</name>
<evidence type="ECO:0000256" key="10">
    <source>
        <dbReference type="SAM" id="SignalP"/>
    </source>
</evidence>
<evidence type="ECO:0000259" key="12">
    <source>
        <dbReference type="Pfam" id="PF07715"/>
    </source>
</evidence>
<dbReference type="InterPro" id="IPR023997">
    <property type="entry name" value="TonB-dep_OMP_SusC/RagA_CS"/>
</dbReference>
<gene>
    <name evidence="13" type="ORF">H8S77_17840</name>
</gene>
<dbReference type="InterPro" id="IPR037066">
    <property type="entry name" value="Plug_dom_sf"/>
</dbReference>
<dbReference type="Pfam" id="PF07715">
    <property type="entry name" value="Plug"/>
    <property type="match status" value="1"/>
</dbReference>
<dbReference type="RefSeq" id="WP_186960573.1">
    <property type="nucleotide sequence ID" value="NZ_JACOOI010000022.1"/>
</dbReference>
<dbReference type="NCBIfam" id="TIGR04056">
    <property type="entry name" value="OMP_RagA_SusC"/>
    <property type="match status" value="1"/>
</dbReference>
<evidence type="ECO:0000256" key="7">
    <source>
        <dbReference type="ARBA" id="ARBA00023237"/>
    </source>
</evidence>
<dbReference type="EMBL" id="JACOOI010000022">
    <property type="protein sequence ID" value="MBC5644745.1"/>
    <property type="molecule type" value="Genomic_DNA"/>
</dbReference>